<organism evidence="4 5">
    <name type="scientific">Mytilus galloprovincialis</name>
    <name type="common">Mediterranean mussel</name>
    <dbReference type="NCBI Taxonomy" id="29158"/>
    <lineage>
        <taxon>Eukaryota</taxon>
        <taxon>Metazoa</taxon>
        <taxon>Spiralia</taxon>
        <taxon>Lophotrochozoa</taxon>
        <taxon>Mollusca</taxon>
        <taxon>Bivalvia</taxon>
        <taxon>Autobranchia</taxon>
        <taxon>Pteriomorphia</taxon>
        <taxon>Mytilida</taxon>
        <taxon>Mytiloidea</taxon>
        <taxon>Mytilidae</taxon>
        <taxon>Mytilinae</taxon>
        <taxon>Mytilus</taxon>
    </lineage>
</organism>
<keyword evidence="2" id="KW-0812">Transmembrane</keyword>
<feature type="domain" description="Vwde helical" evidence="3">
    <location>
        <begin position="135"/>
        <end position="221"/>
    </location>
</feature>
<dbReference type="InterPro" id="IPR058727">
    <property type="entry name" value="Helical_Vwde"/>
</dbReference>
<comment type="caution">
    <text evidence="4">The sequence shown here is derived from an EMBL/GenBank/DDBJ whole genome shotgun (WGS) entry which is preliminary data.</text>
</comment>
<dbReference type="EMBL" id="UYJE01005730">
    <property type="protein sequence ID" value="VDI39766.1"/>
    <property type="molecule type" value="Genomic_DNA"/>
</dbReference>
<dbReference type="OrthoDB" id="6126170at2759"/>
<evidence type="ECO:0000259" key="3">
    <source>
        <dbReference type="Pfam" id="PF26129"/>
    </source>
</evidence>
<gene>
    <name evidence="4" type="ORF">MGAL_10B015866</name>
</gene>
<evidence type="ECO:0000313" key="4">
    <source>
        <dbReference type="EMBL" id="VDI39766.1"/>
    </source>
</evidence>
<keyword evidence="5" id="KW-1185">Reference proteome</keyword>
<evidence type="ECO:0000256" key="2">
    <source>
        <dbReference type="SAM" id="Phobius"/>
    </source>
</evidence>
<dbReference type="Pfam" id="PF26129">
    <property type="entry name" value="Vwde"/>
    <property type="match status" value="1"/>
</dbReference>
<evidence type="ECO:0000256" key="1">
    <source>
        <dbReference type="ARBA" id="ARBA00023180"/>
    </source>
</evidence>
<feature type="transmembrane region" description="Helical" evidence="2">
    <location>
        <begin position="404"/>
        <end position="427"/>
    </location>
</feature>
<keyword evidence="2" id="KW-1133">Transmembrane helix</keyword>
<keyword evidence="2" id="KW-0472">Membrane</keyword>
<dbReference type="Gene3D" id="2.60.120.260">
    <property type="entry name" value="Galactose-binding domain-like"/>
    <property type="match status" value="1"/>
</dbReference>
<accession>A0A8B6ETT0</accession>
<reference evidence="4" key="1">
    <citation type="submission" date="2018-11" db="EMBL/GenBank/DDBJ databases">
        <authorList>
            <person name="Alioto T."/>
            <person name="Alioto T."/>
        </authorList>
    </citation>
    <scope>NUCLEOTIDE SEQUENCE</scope>
</reference>
<dbReference type="Proteomes" id="UP000596742">
    <property type="component" value="Unassembled WGS sequence"/>
</dbReference>
<evidence type="ECO:0000313" key="5">
    <source>
        <dbReference type="Proteomes" id="UP000596742"/>
    </source>
</evidence>
<name>A0A8B6ETT0_MYTGA</name>
<proteinExistence type="predicted"/>
<dbReference type="AlphaFoldDB" id="A0A8B6ETT0"/>
<dbReference type="FunFam" id="2.10.25.10:FF:000001">
    <property type="entry name" value="Tenascin C"/>
    <property type="match status" value="1"/>
</dbReference>
<sequence>MSDEQLFVPEPEFLKKINVGNNSIVIVDNNKTNPNLATFCSCEQQAGSTESLDDINSITCNLTDSREECLDSSSSSGSYVQYESCLQPLRRRRSVNFPHKISKRSLGNDDDVVDFQPLTYSDEVNETKTEPPATFRNGWTSDRAYNICFNSINNAFPNDMVKDYVEVPVDKFIEACVKDIEVAGDTTFLTDTINTMVTSIMTELVKTESLYTQKSSDGSQTLLEYFASALCLNNCSDNGICKSGVCICDNGHLGEDCSYTTSSPPTGISLPSDGECKLTTRSCKAMNIFGDFLTTSVWCKRRHFQILENDLLYTQSEELVLAEYRNPFMITLNLPASRKKRSVDNKVLSEGYDISFSYDGQNFGKETSIIIFDDLKYSCNTTAKTCVSLIVDKSAKEAETKRDVVMIVVPVTVSVVVILAITGVICFKLMTKASKAKIASYGDESHQKNTSSDKLTGRENTVSEVEFKFEDKTGEDAFAMQYPPRKENIDF</sequence>
<protein>
    <recommendedName>
        <fullName evidence="3">Vwde helical domain-containing protein</fullName>
    </recommendedName>
</protein>
<keyword evidence="1" id="KW-0325">Glycoprotein</keyword>